<dbReference type="Gene3D" id="2.160.10.10">
    <property type="entry name" value="Hexapeptide repeat proteins"/>
    <property type="match status" value="1"/>
</dbReference>
<feature type="domain" description="PglD N-terminal" evidence="4">
    <location>
        <begin position="37"/>
        <end position="114"/>
    </location>
</feature>
<name>A8RUA0_ENTBW</name>
<dbReference type="Pfam" id="PF17836">
    <property type="entry name" value="PglD_N"/>
    <property type="match status" value="1"/>
</dbReference>
<dbReference type="eggNOG" id="COG0110">
    <property type="taxonomic scope" value="Bacteria"/>
</dbReference>
<evidence type="ECO:0000256" key="2">
    <source>
        <dbReference type="PIRSR" id="PIRSR620019-2"/>
    </source>
</evidence>
<dbReference type="InterPro" id="IPR041561">
    <property type="entry name" value="PglD_N"/>
</dbReference>
<dbReference type="PaxDb" id="411902-CLOBOL_03947"/>
<reference evidence="5 6" key="1">
    <citation type="submission" date="2007-08" db="EMBL/GenBank/DDBJ databases">
        <authorList>
            <person name="Fulton L."/>
            <person name="Clifton S."/>
            <person name="Fulton B."/>
            <person name="Xu J."/>
            <person name="Minx P."/>
            <person name="Pepin K.H."/>
            <person name="Johnson M."/>
            <person name="Thiruvilangam P."/>
            <person name="Bhonagiri V."/>
            <person name="Nash W.E."/>
            <person name="Mardis E.R."/>
            <person name="Wilson R.K."/>
        </authorList>
    </citation>
    <scope>NUCLEOTIDE SEQUENCE [LARGE SCALE GENOMIC DNA]</scope>
    <source>
        <strain evidence="6">ATCC BAA-613 / DSM 15670 / CCUG 46953 / JCM 12243 / WAL 16351</strain>
    </source>
</reference>
<dbReference type="PANTHER" id="PTHR43300:SF7">
    <property type="entry name" value="UDP-N-ACETYLBACILLOSAMINE N-ACETYLTRANSFERASE"/>
    <property type="match status" value="1"/>
</dbReference>
<dbReference type="Proteomes" id="UP000005396">
    <property type="component" value="Unassembled WGS sequence"/>
</dbReference>
<sequence>MEDGKMGDGEMKNDEMKDSEIKGSERKVRNTGEPVKRLLIWGAGDQGIVTLDCALAMNRYSRIDFMELKEKGHRAIPEYLIRREDDGLDQILKSYDEVIVATGSNELREKKISMLVSLGIPLAVIIHPTAVISPLSRIAKGCTIHPYAVINAYASIGTGCIINTQADIEHDCVVEDFVNVCPKVSMAGHTVVGRKTFLGIGCTIIDGIRIGTEATVGAGAVVIRDVPDHAAVAGVPAKDIRKI</sequence>
<dbReference type="InterPro" id="IPR020019">
    <property type="entry name" value="AcTrfase_PglD-like"/>
</dbReference>
<dbReference type="NCBIfam" id="TIGR03570">
    <property type="entry name" value="NeuD_NnaD"/>
    <property type="match status" value="1"/>
</dbReference>
<feature type="site" description="Increases basicity of active site His" evidence="1">
    <location>
        <position position="171"/>
    </location>
</feature>
<dbReference type="SUPFAM" id="SSF51161">
    <property type="entry name" value="Trimeric LpxA-like enzymes"/>
    <property type="match status" value="1"/>
</dbReference>
<dbReference type="InterPro" id="IPR011004">
    <property type="entry name" value="Trimer_LpxA-like_sf"/>
</dbReference>
<dbReference type="Gene3D" id="3.40.50.20">
    <property type="match status" value="1"/>
</dbReference>
<dbReference type="InterPro" id="IPR050179">
    <property type="entry name" value="Trans_hexapeptide_repeat"/>
</dbReference>
<proteinExistence type="predicted"/>
<dbReference type="EMBL" id="ABCC02000033">
    <property type="protein sequence ID" value="EDP15776.1"/>
    <property type="molecule type" value="Genomic_DNA"/>
</dbReference>
<feature type="region of interest" description="Disordered" evidence="3">
    <location>
        <begin position="1"/>
        <end position="29"/>
    </location>
</feature>
<organism evidence="5 6">
    <name type="scientific">Enterocloster bolteae (strain ATCC BAA-613 / DSM 15670 / CCUG 46953 / JCM 12243 / WAL 16351)</name>
    <name type="common">Clostridium bolteae</name>
    <dbReference type="NCBI Taxonomy" id="411902"/>
    <lineage>
        <taxon>Bacteria</taxon>
        <taxon>Bacillati</taxon>
        <taxon>Bacillota</taxon>
        <taxon>Clostridia</taxon>
        <taxon>Lachnospirales</taxon>
        <taxon>Lachnospiraceae</taxon>
        <taxon>Enterocloster</taxon>
    </lineage>
</organism>
<feature type="binding site" evidence="2">
    <location>
        <position position="200"/>
    </location>
    <ligand>
        <name>acetyl-CoA</name>
        <dbReference type="ChEBI" id="CHEBI:57288"/>
    </ligand>
</feature>
<reference evidence="5 6" key="2">
    <citation type="submission" date="2007-09" db="EMBL/GenBank/DDBJ databases">
        <title>Draft genome sequence of Clostridium bolteae (ATCC BAA-613).</title>
        <authorList>
            <person name="Sudarsanam P."/>
            <person name="Ley R."/>
            <person name="Guruge J."/>
            <person name="Turnbaugh P.J."/>
            <person name="Mahowald M."/>
            <person name="Liep D."/>
            <person name="Gordon J."/>
        </authorList>
    </citation>
    <scope>NUCLEOTIDE SEQUENCE [LARGE SCALE GENOMIC DNA]</scope>
    <source>
        <strain evidence="6">ATCC BAA-613 / DSM 15670 / CCUG 46953 / JCM 12243 / WAL 16351</strain>
    </source>
</reference>
<dbReference type="AlphaFoldDB" id="A8RUA0"/>
<dbReference type="CDD" id="cd03360">
    <property type="entry name" value="LbH_AT_putative"/>
    <property type="match status" value="1"/>
</dbReference>
<dbReference type="HOGENOM" id="CLU_081811_2_3_9"/>
<accession>A8RUA0</accession>
<comment type="caution">
    <text evidence="5">The sequence shown here is derived from an EMBL/GenBank/DDBJ whole genome shotgun (WGS) entry which is preliminary data.</text>
</comment>
<evidence type="ECO:0000259" key="4">
    <source>
        <dbReference type="Pfam" id="PF17836"/>
    </source>
</evidence>
<evidence type="ECO:0000256" key="1">
    <source>
        <dbReference type="PIRSR" id="PIRSR620019-1"/>
    </source>
</evidence>
<feature type="active site" description="Proton acceptor" evidence="1">
    <location>
        <position position="170"/>
    </location>
</feature>
<feature type="binding site" evidence="2">
    <location>
        <position position="103"/>
    </location>
    <ligand>
        <name>substrate</name>
    </ligand>
</feature>
<dbReference type="PANTHER" id="PTHR43300">
    <property type="entry name" value="ACETYLTRANSFERASE"/>
    <property type="match status" value="1"/>
</dbReference>
<protein>
    <recommendedName>
        <fullName evidence="4">PglD N-terminal domain-containing protein</fullName>
    </recommendedName>
</protein>
<evidence type="ECO:0000313" key="5">
    <source>
        <dbReference type="EMBL" id="EDP15776.1"/>
    </source>
</evidence>
<evidence type="ECO:0000256" key="3">
    <source>
        <dbReference type="SAM" id="MobiDB-lite"/>
    </source>
</evidence>
<gene>
    <name evidence="5" type="ORF">CLOBOL_03947</name>
</gene>
<evidence type="ECO:0000313" key="6">
    <source>
        <dbReference type="Proteomes" id="UP000005396"/>
    </source>
</evidence>